<dbReference type="Proteomes" id="UP001500393">
    <property type="component" value="Unassembled WGS sequence"/>
</dbReference>
<sequence length="176" mass="18642">MRRLQPLTPDEAPAGSSEILTDIASRHGGLGAMVATMAHSPAVLRGYLDLSAAIKRVKIPRALSEKLSLAVQEWIGCDLCLEAHSAAGRKVGLTDTDIELARQGTSVDAREAVLLDFAVRVLAEPSSIGDEDLTVLRDNGWSDRVITEVVGLVSLNLLTGAFNLVAGLHPEEAKPA</sequence>
<accession>A0ABN2DMW4</accession>
<dbReference type="PANTHER" id="PTHR35446">
    <property type="entry name" value="SI:CH211-175M2.5"/>
    <property type="match status" value="1"/>
</dbReference>
<reference evidence="2 3" key="1">
    <citation type="journal article" date="2019" name="Int. J. Syst. Evol. Microbiol.">
        <title>The Global Catalogue of Microorganisms (GCM) 10K type strain sequencing project: providing services to taxonomists for standard genome sequencing and annotation.</title>
        <authorList>
            <consortium name="The Broad Institute Genomics Platform"/>
            <consortium name="The Broad Institute Genome Sequencing Center for Infectious Disease"/>
            <person name="Wu L."/>
            <person name="Ma J."/>
        </authorList>
    </citation>
    <scope>NUCLEOTIDE SEQUENCE [LARGE SCALE GENOMIC DNA]</scope>
    <source>
        <strain evidence="2 3">JCM 14969</strain>
    </source>
</reference>
<protein>
    <submittedName>
        <fullName evidence="2">Carboxymuconolactone decarboxylase family protein</fullName>
    </submittedName>
</protein>
<comment type="caution">
    <text evidence="2">The sequence shown here is derived from an EMBL/GenBank/DDBJ whole genome shotgun (WGS) entry which is preliminary data.</text>
</comment>
<evidence type="ECO:0000313" key="2">
    <source>
        <dbReference type="EMBL" id="GAA1581003.1"/>
    </source>
</evidence>
<dbReference type="RefSeq" id="WP_344215727.1">
    <property type="nucleotide sequence ID" value="NZ_BAAAOS010000020.1"/>
</dbReference>
<dbReference type="InterPro" id="IPR003779">
    <property type="entry name" value="CMD-like"/>
</dbReference>
<evidence type="ECO:0000259" key="1">
    <source>
        <dbReference type="Pfam" id="PF02627"/>
    </source>
</evidence>
<organism evidence="2 3">
    <name type="scientific">Kribbella sancticallisti</name>
    <dbReference type="NCBI Taxonomy" id="460087"/>
    <lineage>
        <taxon>Bacteria</taxon>
        <taxon>Bacillati</taxon>
        <taxon>Actinomycetota</taxon>
        <taxon>Actinomycetes</taxon>
        <taxon>Propionibacteriales</taxon>
        <taxon>Kribbellaceae</taxon>
        <taxon>Kribbella</taxon>
    </lineage>
</organism>
<dbReference type="Pfam" id="PF02627">
    <property type="entry name" value="CMD"/>
    <property type="match status" value="1"/>
</dbReference>
<name>A0ABN2DMW4_9ACTN</name>
<keyword evidence="3" id="KW-1185">Reference proteome</keyword>
<dbReference type="EMBL" id="BAAAOS010000020">
    <property type="protein sequence ID" value="GAA1581003.1"/>
    <property type="molecule type" value="Genomic_DNA"/>
</dbReference>
<evidence type="ECO:0000313" key="3">
    <source>
        <dbReference type="Proteomes" id="UP001500393"/>
    </source>
</evidence>
<feature type="domain" description="Carboxymuconolactone decarboxylase-like" evidence="1">
    <location>
        <begin position="41"/>
        <end position="109"/>
    </location>
</feature>
<dbReference type="SUPFAM" id="SSF69118">
    <property type="entry name" value="AhpD-like"/>
    <property type="match status" value="1"/>
</dbReference>
<dbReference type="InterPro" id="IPR029032">
    <property type="entry name" value="AhpD-like"/>
</dbReference>
<gene>
    <name evidence="2" type="ORF">GCM10009789_38580</name>
</gene>
<dbReference type="Gene3D" id="1.20.1290.10">
    <property type="entry name" value="AhpD-like"/>
    <property type="match status" value="1"/>
</dbReference>
<proteinExistence type="predicted"/>
<dbReference type="PANTHER" id="PTHR35446:SF3">
    <property type="entry name" value="CMD DOMAIN-CONTAINING PROTEIN"/>
    <property type="match status" value="1"/>
</dbReference>